<dbReference type="Proteomes" id="UP000663760">
    <property type="component" value="Chromosome 11"/>
</dbReference>
<keyword evidence="2" id="KW-1185">Reference proteome</keyword>
<dbReference type="EMBL" id="LR746274">
    <property type="protein sequence ID" value="CAA7405633.1"/>
    <property type="molecule type" value="Genomic_DNA"/>
</dbReference>
<evidence type="ECO:0000313" key="2">
    <source>
        <dbReference type="Proteomes" id="UP000663760"/>
    </source>
</evidence>
<protein>
    <submittedName>
        <fullName evidence="1">Uncharacterized protein</fullName>
    </submittedName>
</protein>
<proteinExistence type="predicted"/>
<dbReference type="AlphaFoldDB" id="A0A7I8L6K6"/>
<gene>
    <name evidence="1" type="ORF">SI8410_11016311</name>
</gene>
<sequence length="38" mass="4605">MPKISPIWRKRPVLRNEYCNGKTFLSYDFPDIRFEVST</sequence>
<reference evidence="1" key="1">
    <citation type="submission" date="2020-02" db="EMBL/GenBank/DDBJ databases">
        <authorList>
            <person name="Scholz U."/>
            <person name="Mascher M."/>
            <person name="Fiebig A."/>
        </authorList>
    </citation>
    <scope>NUCLEOTIDE SEQUENCE</scope>
</reference>
<evidence type="ECO:0000313" key="1">
    <source>
        <dbReference type="EMBL" id="CAA7405633.1"/>
    </source>
</evidence>
<organism evidence="1 2">
    <name type="scientific">Spirodela intermedia</name>
    <name type="common">Intermediate duckweed</name>
    <dbReference type="NCBI Taxonomy" id="51605"/>
    <lineage>
        <taxon>Eukaryota</taxon>
        <taxon>Viridiplantae</taxon>
        <taxon>Streptophyta</taxon>
        <taxon>Embryophyta</taxon>
        <taxon>Tracheophyta</taxon>
        <taxon>Spermatophyta</taxon>
        <taxon>Magnoliopsida</taxon>
        <taxon>Liliopsida</taxon>
        <taxon>Araceae</taxon>
        <taxon>Lemnoideae</taxon>
        <taxon>Spirodela</taxon>
    </lineage>
</organism>
<accession>A0A7I8L6K6</accession>
<name>A0A7I8L6K6_SPIIN</name>